<feature type="domain" description="Retrotransposon gag" evidence="2">
    <location>
        <begin position="17"/>
        <end position="66"/>
    </location>
</feature>
<sequence length="242" mass="27668">MELVFDGQSYSERKKVKLATTEYCGDAIQWWDQLATTRIRTGETQVASWFELKHFMKKHFVSGNYSNREPRQAKEETRPCHDHNHPRKSQSHKQRKPDPRPLSRVSEQLISKKESAIQKLKTEPSKVSTEPETENEFSLFSPQSELVLNKTCDNLTCFEPVHPSSLVSGSQVLEENSAEEAQTSSPPDEVLEKPNNIEAKTDAKSFSLNSQEHFYGRLVVCPRFARVIGVVRKKVCEPKNPP</sequence>
<feature type="compositionally biased region" description="Polar residues" evidence="1">
    <location>
        <begin position="125"/>
        <end position="138"/>
    </location>
</feature>
<evidence type="ECO:0000313" key="3">
    <source>
        <dbReference type="EnsemblPlants" id="Bo1g072180.1"/>
    </source>
</evidence>
<evidence type="ECO:0000259" key="2">
    <source>
        <dbReference type="Pfam" id="PF03732"/>
    </source>
</evidence>
<reference evidence="3 4" key="1">
    <citation type="journal article" date="2014" name="Genome Biol.">
        <title>Transcriptome and methylome profiling reveals relics of genome dominance in the mesopolyploid Brassica oleracea.</title>
        <authorList>
            <person name="Parkin I.A."/>
            <person name="Koh C."/>
            <person name="Tang H."/>
            <person name="Robinson S.J."/>
            <person name="Kagale S."/>
            <person name="Clarke W.E."/>
            <person name="Town C.D."/>
            <person name="Nixon J."/>
            <person name="Krishnakumar V."/>
            <person name="Bidwell S.L."/>
            <person name="Denoeud F."/>
            <person name="Belcram H."/>
            <person name="Links M.G."/>
            <person name="Just J."/>
            <person name="Clarke C."/>
            <person name="Bender T."/>
            <person name="Huebert T."/>
            <person name="Mason A.S."/>
            <person name="Pires J.C."/>
            <person name="Barker G."/>
            <person name="Moore J."/>
            <person name="Walley P.G."/>
            <person name="Manoli S."/>
            <person name="Batley J."/>
            <person name="Edwards D."/>
            <person name="Nelson M.N."/>
            <person name="Wang X."/>
            <person name="Paterson A.H."/>
            <person name="King G."/>
            <person name="Bancroft I."/>
            <person name="Chalhoub B."/>
            <person name="Sharpe A.G."/>
        </authorList>
    </citation>
    <scope>NUCLEOTIDE SEQUENCE</scope>
    <source>
        <strain evidence="3 4">cv. TO1000</strain>
    </source>
</reference>
<dbReference type="Gramene" id="Bo1g072180.1">
    <property type="protein sequence ID" value="Bo1g072180.1"/>
    <property type="gene ID" value="Bo1g072180"/>
</dbReference>
<feature type="region of interest" description="Disordered" evidence="1">
    <location>
        <begin position="63"/>
        <end position="138"/>
    </location>
</feature>
<dbReference type="InterPro" id="IPR005162">
    <property type="entry name" value="Retrotrans_gag_dom"/>
</dbReference>
<dbReference type="HOGENOM" id="CLU_1148597_0_0_1"/>
<reference evidence="3" key="2">
    <citation type="submission" date="2015-03" db="UniProtKB">
        <authorList>
            <consortium name="EnsemblPlants"/>
        </authorList>
    </citation>
    <scope>IDENTIFICATION</scope>
</reference>
<feature type="compositionally biased region" description="Basic residues" evidence="1">
    <location>
        <begin position="84"/>
        <end position="95"/>
    </location>
</feature>
<accession>A0A0D3A8Y3</accession>
<name>A0A0D3A8Y3_BRAOL</name>
<proteinExistence type="predicted"/>
<dbReference type="eggNOG" id="KOG0017">
    <property type="taxonomic scope" value="Eukaryota"/>
</dbReference>
<dbReference type="Proteomes" id="UP000032141">
    <property type="component" value="Chromosome C1"/>
</dbReference>
<dbReference type="EnsemblPlants" id="Bo1g072180.1">
    <property type="protein sequence ID" value="Bo1g072180.1"/>
    <property type="gene ID" value="Bo1g072180"/>
</dbReference>
<feature type="compositionally biased region" description="Polar residues" evidence="1">
    <location>
        <begin position="173"/>
        <end position="186"/>
    </location>
</feature>
<organism evidence="3 4">
    <name type="scientific">Brassica oleracea var. oleracea</name>
    <dbReference type="NCBI Taxonomy" id="109376"/>
    <lineage>
        <taxon>Eukaryota</taxon>
        <taxon>Viridiplantae</taxon>
        <taxon>Streptophyta</taxon>
        <taxon>Embryophyta</taxon>
        <taxon>Tracheophyta</taxon>
        <taxon>Spermatophyta</taxon>
        <taxon>Magnoliopsida</taxon>
        <taxon>eudicotyledons</taxon>
        <taxon>Gunneridae</taxon>
        <taxon>Pentapetalae</taxon>
        <taxon>rosids</taxon>
        <taxon>malvids</taxon>
        <taxon>Brassicales</taxon>
        <taxon>Brassicaceae</taxon>
        <taxon>Brassiceae</taxon>
        <taxon>Brassica</taxon>
    </lineage>
</organism>
<feature type="region of interest" description="Disordered" evidence="1">
    <location>
        <begin position="173"/>
        <end position="192"/>
    </location>
</feature>
<feature type="compositionally biased region" description="Basic and acidic residues" evidence="1">
    <location>
        <begin position="110"/>
        <end position="124"/>
    </location>
</feature>
<feature type="compositionally biased region" description="Basic and acidic residues" evidence="1">
    <location>
        <begin position="68"/>
        <end position="83"/>
    </location>
</feature>
<dbReference type="AlphaFoldDB" id="A0A0D3A8Y3"/>
<keyword evidence="4" id="KW-1185">Reference proteome</keyword>
<protein>
    <recommendedName>
        <fullName evidence="2">Retrotransposon gag domain-containing protein</fullName>
    </recommendedName>
</protein>
<evidence type="ECO:0000256" key="1">
    <source>
        <dbReference type="SAM" id="MobiDB-lite"/>
    </source>
</evidence>
<dbReference type="Pfam" id="PF03732">
    <property type="entry name" value="Retrotrans_gag"/>
    <property type="match status" value="1"/>
</dbReference>
<evidence type="ECO:0000313" key="4">
    <source>
        <dbReference type="Proteomes" id="UP000032141"/>
    </source>
</evidence>